<keyword evidence="5" id="KW-1185">Reference proteome</keyword>
<dbReference type="OMA" id="IFDSKHF"/>
<dbReference type="GeneID" id="141458898"/>
<dbReference type="AlphaFoldDB" id="T1I5E0"/>
<dbReference type="VEuPathDB" id="VectorBase:RPRC011509"/>
<dbReference type="InParanoid" id="T1I5E0"/>
<evidence type="ECO:0000256" key="1">
    <source>
        <dbReference type="ARBA" id="ARBA00004604"/>
    </source>
</evidence>
<accession>T1I5E0</accession>
<dbReference type="HOGENOM" id="CLU_071846_1_1_1"/>
<organism evidence="4 5">
    <name type="scientific">Rhodnius prolixus</name>
    <name type="common">Triatomid bug</name>
    <dbReference type="NCBI Taxonomy" id="13249"/>
    <lineage>
        <taxon>Eukaryota</taxon>
        <taxon>Metazoa</taxon>
        <taxon>Ecdysozoa</taxon>
        <taxon>Arthropoda</taxon>
        <taxon>Hexapoda</taxon>
        <taxon>Insecta</taxon>
        <taxon>Pterygota</taxon>
        <taxon>Neoptera</taxon>
        <taxon>Paraneoptera</taxon>
        <taxon>Hemiptera</taxon>
        <taxon>Heteroptera</taxon>
        <taxon>Panheteroptera</taxon>
        <taxon>Cimicomorpha</taxon>
        <taxon>Reduviidae</taxon>
        <taxon>Triatominae</taxon>
        <taxon>Rhodnius</taxon>
    </lineage>
</organism>
<dbReference type="STRING" id="13249.T1I5E0"/>
<dbReference type="RefSeq" id="XP_073993573.1">
    <property type="nucleotide sequence ID" value="XM_074137472.1"/>
</dbReference>
<reference evidence="4" key="1">
    <citation type="submission" date="2015-05" db="UniProtKB">
        <authorList>
            <consortium name="EnsemblMetazoa"/>
        </authorList>
    </citation>
    <scope>IDENTIFICATION</scope>
</reference>
<evidence type="ECO:0000259" key="3">
    <source>
        <dbReference type="Pfam" id="PF08698"/>
    </source>
</evidence>
<dbReference type="EnsemblMetazoa" id="RPRC011509-RA">
    <property type="protein sequence ID" value="RPRC011509-PA"/>
    <property type="gene ID" value="RPRC011509"/>
</dbReference>
<proteinExistence type="predicted"/>
<dbReference type="GO" id="GO:0003723">
    <property type="term" value="F:RNA binding"/>
    <property type="evidence" value="ECO:0007669"/>
    <property type="project" value="TreeGrafter"/>
</dbReference>
<dbReference type="PANTHER" id="PTHR21686">
    <property type="entry name" value="DEOXYNUCLEOTIDYLTRANSFERASE TERMINAL-INTERACTING PROTEIN 2"/>
    <property type="match status" value="1"/>
</dbReference>
<dbReference type="PANTHER" id="PTHR21686:SF12">
    <property type="entry name" value="DEOXYNUCLEOTIDYLTRANSFERASE TERMINAL-INTERACTING PROTEIN 2"/>
    <property type="match status" value="1"/>
</dbReference>
<dbReference type="Proteomes" id="UP000015103">
    <property type="component" value="Unassembled WGS sequence"/>
</dbReference>
<protein>
    <submittedName>
        <fullName evidence="4">Fcf2 domain-containing protein</fullName>
    </submittedName>
</protein>
<dbReference type="EMBL" id="ACPB03003548">
    <property type="status" value="NOT_ANNOTATED_CDS"/>
    <property type="molecule type" value="Genomic_DNA"/>
</dbReference>
<evidence type="ECO:0000256" key="2">
    <source>
        <dbReference type="ARBA" id="ARBA00023242"/>
    </source>
</evidence>
<evidence type="ECO:0000313" key="4">
    <source>
        <dbReference type="EnsemblMetazoa" id="RPRC011509-PA"/>
    </source>
</evidence>
<dbReference type="InterPro" id="IPR039883">
    <property type="entry name" value="Fcf2/DNTTIP2"/>
</dbReference>
<name>T1I5E0_RHOPR</name>
<keyword evidence="2" id="KW-0539">Nucleus</keyword>
<dbReference type="GO" id="GO:0005730">
    <property type="term" value="C:nucleolus"/>
    <property type="evidence" value="ECO:0007669"/>
    <property type="project" value="UniProtKB-SubCell"/>
</dbReference>
<comment type="subcellular location">
    <subcellularLocation>
        <location evidence="1">Nucleus</location>
        <location evidence="1">Nucleolus</location>
    </subcellularLocation>
</comment>
<evidence type="ECO:0000313" key="5">
    <source>
        <dbReference type="Proteomes" id="UP000015103"/>
    </source>
</evidence>
<dbReference type="eggNOG" id="KOG3100">
    <property type="taxonomic scope" value="Eukaryota"/>
</dbReference>
<sequence>MDKTKEKEYTIDDGYVSFDSDQSALKHVVDIDDIMKMSNIPIGNEKYRELPGFTKKNHKNKEVELSEELLTNVKVLQMRSVYDKKRFYKKNDIKPSKDIQIGRVVDSPADFYSSRLPKKSRKKTLVDELLNDAMFKKEIKKAYVKIVNEKKTNPVKYKRWKKKMNKNRNKTF</sequence>
<feature type="domain" description="Fcf2 pre-rRNA processing C-terminal" evidence="3">
    <location>
        <begin position="62"/>
        <end position="141"/>
    </location>
</feature>
<dbReference type="InterPro" id="IPR014810">
    <property type="entry name" value="Fcf2_C"/>
</dbReference>
<dbReference type="GO" id="GO:0006396">
    <property type="term" value="P:RNA processing"/>
    <property type="evidence" value="ECO:0007669"/>
    <property type="project" value="TreeGrafter"/>
</dbReference>
<dbReference type="Pfam" id="PF08698">
    <property type="entry name" value="Fcf2"/>
    <property type="match status" value="1"/>
</dbReference>